<evidence type="ECO:0000313" key="2">
    <source>
        <dbReference type="EMBL" id="MBI3127582.1"/>
    </source>
</evidence>
<organism evidence="2 3">
    <name type="scientific">Tectimicrobiota bacterium</name>
    <dbReference type="NCBI Taxonomy" id="2528274"/>
    <lineage>
        <taxon>Bacteria</taxon>
        <taxon>Pseudomonadati</taxon>
        <taxon>Nitrospinota/Tectimicrobiota group</taxon>
        <taxon>Candidatus Tectimicrobiota</taxon>
    </lineage>
</organism>
<name>A0A932HYF5_UNCTE</name>
<protein>
    <submittedName>
        <fullName evidence="2">Uncharacterized protein</fullName>
    </submittedName>
</protein>
<accession>A0A932HYF5</accession>
<dbReference type="Proteomes" id="UP000782312">
    <property type="component" value="Unassembled WGS sequence"/>
</dbReference>
<evidence type="ECO:0000313" key="3">
    <source>
        <dbReference type="Proteomes" id="UP000782312"/>
    </source>
</evidence>
<dbReference type="AlphaFoldDB" id="A0A932HYF5"/>
<comment type="caution">
    <text evidence="2">The sequence shown here is derived from an EMBL/GenBank/DDBJ whole genome shotgun (WGS) entry which is preliminary data.</text>
</comment>
<keyword evidence="1" id="KW-0812">Transmembrane</keyword>
<gene>
    <name evidence="2" type="ORF">HYZ11_08270</name>
</gene>
<dbReference type="EMBL" id="JACPUR010000018">
    <property type="protein sequence ID" value="MBI3127582.1"/>
    <property type="molecule type" value="Genomic_DNA"/>
</dbReference>
<keyword evidence="1" id="KW-1133">Transmembrane helix</keyword>
<proteinExistence type="predicted"/>
<keyword evidence="1" id="KW-0472">Membrane</keyword>
<reference evidence="2" key="1">
    <citation type="submission" date="2020-07" db="EMBL/GenBank/DDBJ databases">
        <title>Huge and variable diversity of episymbiotic CPR bacteria and DPANN archaea in groundwater ecosystems.</title>
        <authorList>
            <person name="He C.Y."/>
            <person name="Keren R."/>
            <person name="Whittaker M."/>
            <person name="Farag I.F."/>
            <person name="Doudna J."/>
            <person name="Cate J.H.D."/>
            <person name="Banfield J.F."/>
        </authorList>
    </citation>
    <scope>NUCLEOTIDE SEQUENCE</scope>
    <source>
        <strain evidence="2">NC_groundwater_763_Ag_S-0.2um_68_21</strain>
    </source>
</reference>
<feature type="transmembrane region" description="Helical" evidence="1">
    <location>
        <begin position="36"/>
        <end position="53"/>
    </location>
</feature>
<sequence>MLLTIVLFILAPVAAGFAWAWNLAAPFLSLPPLHPAWLLALFGLILASRAVGLRGSL</sequence>
<evidence type="ECO:0000256" key="1">
    <source>
        <dbReference type="SAM" id="Phobius"/>
    </source>
</evidence>